<dbReference type="AlphaFoldDB" id="A0A2M4D2T8"/>
<accession>A0A2M4D2T8</accession>
<dbReference type="EMBL" id="GGFL01007687">
    <property type="protein sequence ID" value="MBW71865.1"/>
    <property type="molecule type" value="Transcribed_RNA"/>
</dbReference>
<feature type="compositionally biased region" description="Acidic residues" evidence="1">
    <location>
        <begin position="106"/>
        <end position="127"/>
    </location>
</feature>
<sequence>MAGRAAFDAAAAAAAALAVAARLDFGGRPRRRTTGGAAIGATADEESPVLRSTDGTPFKRGVLRPPAPAKGTGDSVLILRISSSTAAPPPGPGPALPITGSALSSIEDDDEEEEDPEDDEEDDDEEGDRPPPPPMIGGTPTDIVVPVDPLPPRIPAELVPAPLAPEPSICVLTTKSRNKLDVYCCVGAESPRMLSASEPLSTRRIAALTSAGRSLSLEQKPPSASAVSTSSALVDVPAAVSNVVVVPDELNVDLAGVDVHTPRPRSKLSKSRQDRWYDCFWHPGYFHHLLPAYRPPRRYCSMKDFGLPSLQPPSRLAPLKERSPTPVEPYSSHSSGSPFCCQNVVIYAHHRYC</sequence>
<feature type="region of interest" description="Disordered" evidence="1">
    <location>
        <begin position="25"/>
        <end position="146"/>
    </location>
</feature>
<organism evidence="2">
    <name type="scientific">Anopheles darlingi</name>
    <name type="common">Mosquito</name>
    <dbReference type="NCBI Taxonomy" id="43151"/>
    <lineage>
        <taxon>Eukaryota</taxon>
        <taxon>Metazoa</taxon>
        <taxon>Ecdysozoa</taxon>
        <taxon>Arthropoda</taxon>
        <taxon>Hexapoda</taxon>
        <taxon>Insecta</taxon>
        <taxon>Pterygota</taxon>
        <taxon>Neoptera</taxon>
        <taxon>Endopterygota</taxon>
        <taxon>Diptera</taxon>
        <taxon>Nematocera</taxon>
        <taxon>Culicoidea</taxon>
        <taxon>Culicidae</taxon>
        <taxon>Anophelinae</taxon>
        <taxon>Anopheles</taxon>
    </lineage>
</organism>
<reference evidence="2" key="1">
    <citation type="submission" date="2018-01" db="EMBL/GenBank/DDBJ databases">
        <title>An insight into the sialome of Amazonian anophelines.</title>
        <authorList>
            <person name="Ribeiro J.M."/>
            <person name="Scarpassa V."/>
            <person name="Calvo E."/>
        </authorList>
    </citation>
    <scope>NUCLEOTIDE SEQUENCE</scope>
</reference>
<feature type="region of interest" description="Disordered" evidence="1">
    <location>
        <begin position="311"/>
        <end position="334"/>
    </location>
</feature>
<proteinExistence type="predicted"/>
<protein>
    <submittedName>
        <fullName evidence="2">Putative secreted protein</fullName>
    </submittedName>
</protein>
<evidence type="ECO:0000313" key="2">
    <source>
        <dbReference type="EMBL" id="MBW71865.1"/>
    </source>
</evidence>
<name>A0A2M4D2T8_ANODA</name>
<evidence type="ECO:0000256" key="1">
    <source>
        <dbReference type="SAM" id="MobiDB-lite"/>
    </source>
</evidence>